<accession>A0ABR4C4T7</accession>
<dbReference type="Proteomes" id="UP001595075">
    <property type="component" value="Unassembled WGS sequence"/>
</dbReference>
<protein>
    <recommendedName>
        <fullName evidence="2">2EXR domain-containing protein</fullName>
    </recommendedName>
</protein>
<proteinExistence type="predicted"/>
<name>A0ABR4C4T7_9HELO</name>
<reference evidence="3 4" key="1">
    <citation type="journal article" date="2024" name="Commun. Biol.">
        <title>Comparative genomic analysis of thermophilic fungi reveals convergent evolutionary adaptations and gene losses.</title>
        <authorList>
            <person name="Steindorff A.S."/>
            <person name="Aguilar-Pontes M.V."/>
            <person name="Robinson A.J."/>
            <person name="Andreopoulos B."/>
            <person name="LaButti K."/>
            <person name="Kuo A."/>
            <person name="Mondo S."/>
            <person name="Riley R."/>
            <person name="Otillar R."/>
            <person name="Haridas S."/>
            <person name="Lipzen A."/>
            <person name="Grimwood J."/>
            <person name="Schmutz J."/>
            <person name="Clum A."/>
            <person name="Reid I.D."/>
            <person name="Moisan M.C."/>
            <person name="Butler G."/>
            <person name="Nguyen T.T.M."/>
            <person name="Dewar K."/>
            <person name="Conant G."/>
            <person name="Drula E."/>
            <person name="Henrissat B."/>
            <person name="Hansel C."/>
            <person name="Singer S."/>
            <person name="Hutchinson M.I."/>
            <person name="de Vries R.P."/>
            <person name="Natvig D.O."/>
            <person name="Powell A.J."/>
            <person name="Tsang A."/>
            <person name="Grigoriev I.V."/>
        </authorList>
    </citation>
    <scope>NUCLEOTIDE SEQUENCE [LARGE SCALE GENOMIC DNA]</scope>
    <source>
        <strain evidence="3 4">CBS 494.80</strain>
    </source>
</reference>
<evidence type="ECO:0000259" key="2">
    <source>
        <dbReference type="Pfam" id="PF20150"/>
    </source>
</evidence>
<comment type="caution">
    <text evidence="3">The sequence shown here is derived from an EMBL/GenBank/DDBJ whole genome shotgun (WGS) entry which is preliminary data.</text>
</comment>
<feature type="domain" description="2EXR" evidence="2">
    <location>
        <begin position="12"/>
        <end position="83"/>
    </location>
</feature>
<gene>
    <name evidence="3" type="ORF">VTL71DRAFT_4084</name>
</gene>
<organism evidence="3 4">
    <name type="scientific">Oculimacula yallundae</name>
    <dbReference type="NCBI Taxonomy" id="86028"/>
    <lineage>
        <taxon>Eukaryota</taxon>
        <taxon>Fungi</taxon>
        <taxon>Dikarya</taxon>
        <taxon>Ascomycota</taxon>
        <taxon>Pezizomycotina</taxon>
        <taxon>Leotiomycetes</taxon>
        <taxon>Helotiales</taxon>
        <taxon>Ploettnerulaceae</taxon>
        <taxon>Oculimacula</taxon>
    </lineage>
</organism>
<evidence type="ECO:0000256" key="1">
    <source>
        <dbReference type="SAM" id="MobiDB-lite"/>
    </source>
</evidence>
<evidence type="ECO:0000313" key="3">
    <source>
        <dbReference type="EMBL" id="KAL2064944.1"/>
    </source>
</evidence>
<evidence type="ECO:0000313" key="4">
    <source>
        <dbReference type="Proteomes" id="UP001595075"/>
    </source>
</evidence>
<dbReference type="PANTHER" id="PTHR35910:SF1">
    <property type="entry name" value="2EXR DOMAIN-CONTAINING PROTEIN"/>
    <property type="match status" value="1"/>
</dbReference>
<dbReference type="InterPro" id="IPR045518">
    <property type="entry name" value="2EXR"/>
</dbReference>
<dbReference type="EMBL" id="JAZHXI010000013">
    <property type="protein sequence ID" value="KAL2064944.1"/>
    <property type="molecule type" value="Genomic_DNA"/>
</dbReference>
<sequence>MTDNKPSPSTMFPQFSHLPLEIRQKIWRETLPEPRIMHIHLSPSKPGSCTTSPASYGGKHPALLHVDKASRAEGLRFLSPKFGAFWNYDIDSPYFEIKDNADDNVVILSQMRDGMLDKFKNIAIDWMLWRWQMATYSMEFRVTFRDRFNDYEHPVKTINALPNIKKCTFVYTDHTLQKDIVSSEPWSLGPLTEETTLSKDWSAWEASMTGELEKAKSSAGVDSPYGPPPIPKLRDGVQVTVGAIHDRERETLPANKLRRETQGWEMDWFG</sequence>
<dbReference type="Pfam" id="PF20150">
    <property type="entry name" value="2EXR"/>
    <property type="match status" value="1"/>
</dbReference>
<feature type="region of interest" description="Disordered" evidence="1">
    <location>
        <begin position="214"/>
        <end position="234"/>
    </location>
</feature>
<dbReference type="PANTHER" id="PTHR35910">
    <property type="entry name" value="2EXR DOMAIN-CONTAINING PROTEIN"/>
    <property type="match status" value="1"/>
</dbReference>
<keyword evidence="4" id="KW-1185">Reference proteome</keyword>